<accession>S5SSI1</accession>
<sequence>MEVSVFRAPWPLLIAALLVMVACVIMAYWLTDLWITVPAAREFTVVTGLIILGVVLGVIFTVLTLRTHHSGRIGVTLWAVGGLLSLLHEELWPVALLGIGATVLVWLPASSRWVF</sequence>
<dbReference type="STRING" id="1224163.B841_02445"/>
<dbReference type="PROSITE" id="PS51257">
    <property type="entry name" value="PROKAR_LIPOPROTEIN"/>
    <property type="match status" value="1"/>
</dbReference>
<keyword evidence="1" id="KW-0472">Membrane</keyword>
<feature type="transmembrane region" description="Helical" evidence="1">
    <location>
        <begin position="43"/>
        <end position="63"/>
    </location>
</feature>
<keyword evidence="3" id="KW-1185">Reference proteome</keyword>
<keyword evidence="1" id="KW-1133">Transmembrane helix</keyword>
<protein>
    <submittedName>
        <fullName evidence="2">Uncharacterized protein</fullName>
    </submittedName>
</protein>
<dbReference type="KEGG" id="cmd:B841_02445"/>
<reference evidence="2 3" key="1">
    <citation type="submission" date="2012-11" db="EMBL/GenBank/DDBJ databases">
        <title>The complete genome sequence of Corynebacterium maris Coryn-1 (=DSM 45190).</title>
        <authorList>
            <person name="Schaffert L."/>
            <person name="Albersmeier A."/>
            <person name="Kalinowski J."/>
            <person name="Ruckert C."/>
        </authorList>
    </citation>
    <scope>NUCLEOTIDE SEQUENCE [LARGE SCALE GENOMIC DNA]</scope>
    <source>
        <strain evidence="3">Coryn-1</strain>
    </source>
</reference>
<evidence type="ECO:0000313" key="3">
    <source>
        <dbReference type="Proteomes" id="UP000015388"/>
    </source>
</evidence>
<evidence type="ECO:0000256" key="1">
    <source>
        <dbReference type="SAM" id="Phobius"/>
    </source>
</evidence>
<organism evidence="2 3">
    <name type="scientific">Corynebacterium maris DSM 45190</name>
    <dbReference type="NCBI Taxonomy" id="1224163"/>
    <lineage>
        <taxon>Bacteria</taxon>
        <taxon>Bacillati</taxon>
        <taxon>Actinomycetota</taxon>
        <taxon>Actinomycetes</taxon>
        <taxon>Mycobacteriales</taxon>
        <taxon>Corynebacteriaceae</taxon>
        <taxon>Corynebacterium</taxon>
    </lineage>
</organism>
<name>S5SSI1_9CORY</name>
<dbReference type="AlphaFoldDB" id="S5SSI1"/>
<dbReference type="eggNOG" id="ENOG5031QKR">
    <property type="taxonomic scope" value="Bacteria"/>
</dbReference>
<evidence type="ECO:0000313" key="2">
    <source>
        <dbReference type="EMBL" id="AGS33972.1"/>
    </source>
</evidence>
<gene>
    <name evidence="2" type="ORF">B841_02445</name>
</gene>
<dbReference type="Proteomes" id="UP000015388">
    <property type="component" value="Chromosome"/>
</dbReference>
<keyword evidence="1" id="KW-0812">Transmembrane</keyword>
<proteinExistence type="predicted"/>
<dbReference type="HOGENOM" id="CLU_2104900_0_0_11"/>
<feature type="transmembrane region" description="Helical" evidence="1">
    <location>
        <begin position="94"/>
        <end position="114"/>
    </location>
</feature>
<dbReference type="PATRIC" id="fig|1224163.3.peg.493"/>
<dbReference type="EMBL" id="CP003924">
    <property type="protein sequence ID" value="AGS33972.1"/>
    <property type="molecule type" value="Genomic_DNA"/>
</dbReference>
<feature type="transmembrane region" description="Helical" evidence="1">
    <location>
        <begin position="12"/>
        <end position="31"/>
    </location>
</feature>